<reference evidence="3" key="1">
    <citation type="journal article" date="2019" name="Int. J. Syst. Evol. Microbiol.">
        <title>The Global Catalogue of Microorganisms (GCM) 10K type strain sequencing project: providing services to taxonomists for standard genome sequencing and annotation.</title>
        <authorList>
            <consortium name="The Broad Institute Genomics Platform"/>
            <consortium name="The Broad Institute Genome Sequencing Center for Infectious Disease"/>
            <person name="Wu L."/>
            <person name="Ma J."/>
        </authorList>
    </citation>
    <scope>NUCLEOTIDE SEQUENCE [LARGE SCALE GENOMIC DNA]</scope>
    <source>
        <strain evidence="3">JCM 11882</strain>
    </source>
</reference>
<accession>A0ABV9PM97</accession>
<protein>
    <submittedName>
        <fullName evidence="2">Uncharacterized protein</fullName>
    </submittedName>
</protein>
<organism evidence="2 3">
    <name type="scientific">Dietzia aurantiaca</name>
    <dbReference type="NCBI Taxonomy" id="983873"/>
    <lineage>
        <taxon>Bacteria</taxon>
        <taxon>Bacillati</taxon>
        <taxon>Actinomycetota</taxon>
        <taxon>Actinomycetes</taxon>
        <taxon>Mycobacteriales</taxon>
        <taxon>Dietziaceae</taxon>
        <taxon>Dietzia</taxon>
    </lineage>
</organism>
<gene>
    <name evidence="2" type="ORF">ACFO7U_00800</name>
</gene>
<dbReference type="RefSeq" id="WP_344990394.1">
    <property type="nucleotide sequence ID" value="NZ_BAABCD010000010.1"/>
</dbReference>
<proteinExistence type="predicted"/>
<feature type="region of interest" description="Disordered" evidence="1">
    <location>
        <begin position="85"/>
        <end position="126"/>
    </location>
</feature>
<sequence length="126" mass="13342">MAATRTDSRSQTARARAREAMAVELERARKRESKLVAVFSAIDARADAEAALGESLIELKDLGVAQSELAEMTGLSAREVGAAIRTAKDRGDRADGESTETTPDSSIDGDARGEDSQSDNNGAHNH</sequence>
<feature type="compositionally biased region" description="Basic and acidic residues" evidence="1">
    <location>
        <begin position="86"/>
        <end position="96"/>
    </location>
</feature>
<keyword evidence="3" id="KW-1185">Reference proteome</keyword>
<evidence type="ECO:0000313" key="3">
    <source>
        <dbReference type="Proteomes" id="UP001595836"/>
    </source>
</evidence>
<dbReference type="EMBL" id="JBHSHP010000003">
    <property type="protein sequence ID" value="MFC4753314.1"/>
    <property type="molecule type" value="Genomic_DNA"/>
</dbReference>
<name>A0ABV9PM97_9ACTN</name>
<comment type="caution">
    <text evidence="2">The sequence shown here is derived from an EMBL/GenBank/DDBJ whole genome shotgun (WGS) entry which is preliminary data.</text>
</comment>
<evidence type="ECO:0000256" key="1">
    <source>
        <dbReference type="SAM" id="MobiDB-lite"/>
    </source>
</evidence>
<dbReference type="Proteomes" id="UP001595836">
    <property type="component" value="Unassembled WGS sequence"/>
</dbReference>
<evidence type="ECO:0000313" key="2">
    <source>
        <dbReference type="EMBL" id="MFC4753314.1"/>
    </source>
</evidence>